<dbReference type="RefSeq" id="WP_274797416.1">
    <property type="nucleotide sequence ID" value="NZ_CP113528.1"/>
</dbReference>
<dbReference type="KEGG" id="liu:OU989_23180"/>
<accession>A0AAJ5UW80</accession>
<proteinExistence type="predicted"/>
<keyword evidence="1" id="KW-0614">Plasmid</keyword>
<geneLocation type="plasmid" evidence="1 2">
    <name>unnamed</name>
</geneLocation>
<dbReference type="Proteomes" id="UP001219585">
    <property type="component" value="Plasmid unnamed"/>
</dbReference>
<name>A0AAJ5UW80_9BACI</name>
<dbReference type="AlphaFoldDB" id="A0AAJ5UW80"/>
<gene>
    <name evidence="1" type="ORF">OU989_23180</name>
</gene>
<protein>
    <submittedName>
        <fullName evidence="1">Uncharacterized protein</fullName>
    </submittedName>
</protein>
<evidence type="ECO:0000313" key="1">
    <source>
        <dbReference type="EMBL" id="WDV09193.1"/>
    </source>
</evidence>
<organism evidence="1 2">
    <name type="scientific">Lysinibacillus irui</name>
    <dbReference type="NCBI Taxonomy" id="2998077"/>
    <lineage>
        <taxon>Bacteria</taxon>
        <taxon>Bacillati</taxon>
        <taxon>Bacillota</taxon>
        <taxon>Bacilli</taxon>
        <taxon>Bacillales</taxon>
        <taxon>Bacillaceae</taxon>
        <taxon>Lysinibacillus</taxon>
    </lineage>
</organism>
<evidence type="ECO:0000313" key="2">
    <source>
        <dbReference type="Proteomes" id="UP001219585"/>
    </source>
</evidence>
<dbReference type="EMBL" id="CP113528">
    <property type="protein sequence ID" value="WDV09193.1"/>
    <property type="molecule type" value="Genomic_DNA"/>
</dbReference>
<reference evidence="1" key="1">
    <citation type="submission" date="2022-11" db="EMBL/GenBank/DDBJ databases">
        <title>Lysinibacillus irui.</title>
        <authorList>
            <person name="Akintayo S.O."/>
        </authorList>
    </citation>
    <scope>NUCLEOTIDE SEQUENCE</scope>
    <source>
        <strain evidence="1">IRB4-01</strain>
        <plasmid evidence="1">unnamed</plasmid>
    </source>
</reference>
<sequence length="313" mass="35837">MQALLEKTNEVPLYKDVLTVLGQPLYQSIIKVVSGKSKSGFVLFDSNSNKIDEVLSLCQRLEIPNEKIKVIDPTKSWTLKFQPFKGALNSAGDLLQTMEVLLSNNNEFFKSQQSTHIFSITLLSIISFGQKTTINHIIQLFLDTRYLADIVEELRERYNNKDQRIFNSNQIKTVQDLLDYFEQDVLDYQATEAGEVSYPDEHRYAGRQIVKNKKDRYITGVKNLFDEFSNNPLMSNLFNYDDGKEIFDTGLFIKEGGVLLVNSATSETENKQTPFFGQLFLTHFQNAVTQYTKECVQAGVRSTPIIFYPCKVL</sequence>